<sequence length="151" mass="16462">MYERLNWGSALALPIISEKQPKSLLLSRIRVNSESFRILARHVFGKVGRVKSRSDDVSASQILTTKLELGGDEATGDKAIGDITEEKTYADDDDSTDDAYLPLPEKTIKGVVITIEEETKMDAKDQPIGRAAKASEVKEGQVVGAKTEKVA</sequence>
<dbReference type="EMBL" id="CM018038">
    <property type="protein sequence ID" value="KAA8538691.1"/>
    <property type="molecule type" value="Genomic_DNA"/>
</dbReference>
<gene>
    <name evidence="2" type="ORF">F0562_028328</name>
</gene>
<proteinExistence type="predicted"/>
<evidence type="ECO:0000256" key="1">
    <source>
        <dbReference type="SAM" id="MobiDB-lite"/>
    </source>
</evidence>
<organism evidence="2 3">
    <name type="scientific">Nyssa sinensis</name>
    <dbReference type="NCBI Taxonomy" id="561372"/>
    <lineage>
        <taxon>Eukaryota</taxon>
        <taxon>Viridiplantae</taxon>
        <taxon>Streptophyta</taxon>
        <taxon>Embryophyta</taxon>
        <taxon>Tracheophyta</taxon>
        <taxon>Spermatophyta</taxon>
        <taxon>Magnoliopsida</taxon>
        <taxon>eudicotyledons</taxon>
        <taxon>Gunneridae</taxon>
        <taxon>Pentapetalae</taxon>
        <taxon>asterids</taxon>
        <taxon>Cornales</taxon>
        <taxon>Nyssaceae</taxon>
        <taxon>Nyssa</taxon>
    </lineage>
</organism>
<feature type="region of interest" description="Disordered" evidence="1">
    <location>
        <begin position="124"/>
        <end position="151"/>
    </location>
</feature>
<dbReference type="Proteomes" id="UP000325577">
    <property type="component" value="Linkage Group LG15"/>
</dbReference>
<evidence type="ECO:0000313" key="2">
    <source>
        <dbReference type="EMBL" id="KAA8538691.1"/>
    </source>
</evidence>
<reference evidence="2 3" key="1">
    <citation type="submission" date="2019-09" db="EMBL/GenBank/DDBJ databases">
        <title>A chromosome-level genome assembly of the Chinese tupelo Nyssa sinensis.</title>
        <authorList>
            <person name="Yang X."/>
            <person name="Kang M."/>
            <person name="Yang Y."/>
            <person name="Xiong H."/>
            <person name="Wang M."/>
            <person name="Zhang Z."/>
            <person name="Wang Z."/>
            <person name="Wu H."/>
            <person name="Ma T."/>
            <person name="Liu J."/>
            <person name="Xi Z."/>
        </authorList>
    </citation>
    <scope>NUCLEOTIDE SEQUENCE [LARGE SCALE GENOMIC DNA]</scope>
    <source>
        <strain evidence="2">J267</strain>
        <tissue evidence="2">Leaf</tissue>
    </source>
</reference>
<keyword evidence="3" id="KW-1185">Reference proteome</keyword>
<feature type="compositionally biased region" description="Basic and acidic residues" evidence="1">
    <location>
        <begin position="124"/>
        <end position="139"/>
    </location>
</feature>
<dbReference type="AlphaFoldDB" id="A0A5J5BBT6"/>
<accession>A0A5J5BBT6</accession>
<name>A0A5J5BBT6_9ASTE</name>
<evidence type="ECO:0000313" key="3">
    <source>
        <dbReference type="Proteomes" id="UP000325577"/>
    </source>
</evidence>
<protein>
    <submittedName>
        <fullName evidence="2">Uncharacterized protein</fullName>
    </submittedName>
</protein>